<dbReference type="PROSITE" id="PS51253">
    <property type="entry name" value="HTH_CENPB"/>
    <property type="match status" value="1"/>
</dbReference>
<proteinExistence type="predicted"/>
<dbReference type="AlphaFoldDB" id="A0A6A4ZGS9"/>
<dbReference type="PANTHER" id="PTHR19303:SF74">
    <property type="entry name" value="POGO TRANSPOSABLE ELEMENT WITH KRAB DOMAIN"/>
    <property type="match status" value="1"/>
</dbReference>
<dbReference type="InterPro" id="IPR006600">
    <property type="entry name" value="HTH_CenpB_DNA-bd_dom"/>
</dbReference>
<organism evidence="3 4">
    <name type="scientific">Aphanomyces astaci</name>
    <name type="common">Crayfish plague agent</name>
    <dbReference type="NCBI Taxonomy" id="112090"/>
    <lineage>
        <taxon>Eukaryota</taxon>
        <taxon>Sar</taxon>
        <taxon>Stramenopiles</taxon>
        <taxon>Oomycota</taxon>
        <taxon>Saprolegniomycetes</taxon>
        <taxon>Saprolegniales</taxon>
        <taxon>Verrucalvaceae</taxon>
        <taxon>Aphanomyces</taxon>
    </lineage>
</organism>
<sequence length="241" mass="26698">MPPRTSYTKDMLRVAVHGVLAQEHTIASAFRAHDIPLRTLREHVTNARNGNSQPVWMGPPTVLPRPFELDLVAWILAMELDGHPVGCREITDKATEMVAVVQDMQSPKLTTGWYTRFLKRHPQIKIAKAQVLSKTRNGVDKDTVVEFFLELVHSISMVDMNPSRIFNMDETSFSPLKTAMVHRTTKAVYAEESSAASHVTIVACVAADGAKIPPLFVLPGDRVSTESSTTVGEFILGSLYM</sequence>
<evidence type="ECO:0000259" key="2">
    <source>
        <dbReference type="PROSITE" id="PS51253"/>
    </source>
</evidence>
<reference evidence="3 4" key="1">
    <citation type="submission" date="2019-06" db="EMBL/GenBank/DDBJ databases">
        <title>Genomics analysis of Aphanomyces spp. identifies a new class of oomycete effector associated with host adaptation.</title>
        <authorList>
            <person name="Gaulin E."/>
        </authorList>
    </citation>
    <scope>NUCLEOTIDE SEQUENCE [LARGE SCALE GENOMIC DNA]</scope>
    <source>
        <strain evidence="3 4">E</strain>
    </source>
</reference>
<dbReference type="PANTHER" id="PTHR19303">
    <property type="entry name" value="TRANSPOSON"/>
    <property type="match status" value="1"/>
</dbReference>
<dbReference type="InterPro" id="IPR050863">
    <property type="entry name" value="CenT-Element_Derived"/>
</dbReference>
<evidence type="ECO:0000313" key="4">
    <source>
        <dbReference type="Proteomes" id="UP000469452"/>
    </source>
</evidence>
<protein>
    <recommendedName>
        <fullName evidence="2">HTH CENPB-type domain-containing protein</fullName>
    </recommendedName>
</protein>
<dbReference type="EMBL" id="VJMI01019515">
    <property type="protein sequence ID" value="KAF0707146.1"/>
    <property type="molecule type" value="Genomic_DNA"/>
</dbReference>
<comment type="caution">
    <text evidence="3">The sequence shown here is derived from an EMBL/GenBank/DDBJ whole genome shotgun (WGS) entry which is preliminary data.</text>
</comment>
<feature type="domain" description="HTH CENPB-type" evidence="2">
    <location>
        <begin position="55"/>
        <end position="127"/>
    </location>
</feature>
<gene>
    <name evidence="3" type="ORF">AaE_013748</name>
</gene>
<evidence type="ECO:0000313" key="3">
    <source>
        <dbReference type="EMBL" id="KAF0707146.1"/>
    </source>
</evidence>
<evidence type="ECO:0000256" key="1">
    <source>
        <dbReference type="ARBA" id="ARBA00023125"/>
    </source>
</evidence>
<dbReference type="Proteomes" id="UP000469452">
    <property type="component" value="Unassembled WGS sequence"/>
</dbReference>
<name>A0A6A4ZGS9_APHAT</name>
<dbReference type="VEuPathDB" id="FungiDB:H257_00423"/>
<keyword evidence="1" id="KW-0238">DNA-binding</keyword>
<dbReference type="GO" id="GO:0003677">
    <property type="term" value="F:DNA binding"/>
    <property type="evidence" value="ECO:0007669"/>
    <property type="project" value="UniProtKB-KW"/>
</dbReference>
<dbReference type="GO" id="GO:0005634">
    <property type="term" value="C:nucleus"/>
    <property type="evidence" value="ECO:0007669"/>
    <property type="project" value="TreeGrafter"/>
</dbReference>
<dbReference type="Pfam" id="PF03221">
    <property type="entry name" value="HTH_Tnp_Tc5"/>
    <property type="match status" value="1"/>
</dbReference>
<accession>A0A6A4ZGS9</accession>